<dbReference type="PANTHER" id="PTHR46313">
    <property type="match status" value="1"/>
</dbReference>
<dbReference type="SUPFAM" id="SSF51905">
    <property type="entry name" value="FAD/NAD(P)-binding domain"/>
    <property type="match status" value="1"/>
</dbReference>
<comment type="caution">
    <text evidence="3">The sequence shown here is derived from an EMBL/GenBank/DDBJ whole genome shotgun (WGS) entry which is preliminary data.</text>
</comment>
<evidence type="ECO:0000259" key="2">
    <source>
        <dbReference type="Pfam" id="PF01593"/>
    </source>
</evidence>
<proteinExistence type="predicted"/>
<protein>
    <recommendedName>
        <fullName evidence="2">Amine oxidase domain-containing protein</fullName>
    </recommendedName>
</protein>
<sequence>MGGLACAALLAWYGHDVLVCEGRPTPGGAAHVWRRAGYRFDCGTSLFFGLDWQGGPSQSENPLASILQLIDERVDVVPVPDAATCLVWPEESFRTHIGSDKFGAVVRRLWGQRAEAEWKAFQKRAEECAPAASAIKPMAVRFDDLVAVTTVGRSPGAFLKYLRGEARSMVFSGLMEGTVGDPGLRDFIDLLVRGTCGLPSDEIVASYMIQAFAQLYQPTSALEYPVGGPQAIVNALVRGLRKHGGRLALNAHVDEVVVGPRGQAAGVRLRDGRTIGASKAVVSNASAWDTLRMLPRQAVSAKYRDRVAEMIPNNSFMHVHLGFDGSGLDPLPLHYYMFDPELVTDAGWPTICVPSAVEPTAAPPGKHVMHAYISEPYAPWRGLERRGEEYGRLKEERCQVVWNMIERVIPDIRDRVEVEMVGTPLTHSHFLNRFQGTYGPKNLLKMGTLPEAVCPLPGLYCCGDSTFPGAGTPAAASSGMWVANSLVPIWEHWGALNALGL</sequence>
<dbReference type="Proteomes" id="UP000708148">
    <property type="component" value="Unassembled WGS sequence"/>
</dbReference>
<evidence type="ECO:0000256" key="1">
    <source>
        <dbReference type="SAM" id="SignalP"/>
    </source>
</evidence>
<keyword evidence="4" id="KW-1185">Reference proteome</keyword>
<feature type="signal peptide" evidence="1">
    <location>
        <begin position="1"/>
        <end position="22"/>
    </location>
</feature>
<dbReference type="GO" id="GO:0016491">
    <property type="term" value="F:oxidoreductase activity"/>
    <property type="evidence" value="ECO:0007669"/>
    <property type="project" value="InterPro"/>
</dbReference>
<keyword evidence="1" id="KW-0732">Signal</keyword>
<dbReference type="EMBL" id="CAJHUC010000741">
    <property type="protein sequence ID" value="CAD7698012.1"/>
    <property type="molecule type" value="Genomic_DNA"/>
</dbReference>
<feature type="chain" id="PRO_5035813034" description="Amine oxidase domain-containing protein" evidence="1">
    <location>
        <begin position="23"/>
        <end position="501"/>
    </location>
</feature>
<gene>
    <name evidence="3" type="ORF">OSTQU699_LOCUS3373</name>
</gene>
<dbReference type="InterPro" id="IPR002937">
    <property type="entry name" value="Amino_oxidase"/>
</dbReference>
<name>A0A8S1J3A2_9CHLO</name>
<evidence type="ECO:0000313" key="4">
    <source>
        <dbReference type="Proteomes" id="UP000708148"/>
    </source>
</evidence>
<feature type="domain" description="Amine oxidase" evidence="2">
    <location>
        <begin position="1"/>
        <end position="484"/>
    </location>
</feature>
<evidence type="ECO:0000313" key="3">
    <source>
        <dbReference type="EMBL" id="CAD7698012.1"/>
    </source>
</evidence>
<accession>A0A8S1J3A2</accession>
<dbReference type="OrthoDB" id="7777654at2759"/>
<dbReference type="GO" id="GO:0016116">
    <property type="term" value="P:carotenoid metabolic process"/>
    <property type="evidence" value="ECO:0007669"/>
    <property type="project" value="InterPro"/>
</dbReference>
<dbReference type="Gene3D" id="3.50.50.60">
    <property type="entry name" value="FAD/NAD(P)-binding domain"/>
    <property type="match status" value="2"/>
</dbReference>
<organism evidence="3 4">
    <name type="scientific">Ostreobium quekettii</name>
    <dbReference type="NCBI Taxonomy" id="121088"/>
    <lineage>
        <taxon>Eukaryota</taxon>
        <taxon>Viridiplantae</taxon>
        <taxon>Chlorophyta</taxon>
        <taxon>core chlorophytes</taxon>
        <taxon>Ulvophyceae</taxon>
        <taxon>TCBD clade</taxon>
        <taxon>Bryopsidales</taxon>
        <taxon>Ostreobineae</taxon>
        <taxon>Ostreobiaceae</taxon>
        <taxon>Ostreobium</taxon>
    </lineage>
</organism>
<dbReference type="AlphaFoldDB" id="A0A8S1J3A2"/>
<dbReference type="PANTHER" id="PTHR46313:SF1">
    <property type="entry name" value="FAD_NAD(P)-BINDING OXIDOREDUCTASE FAMILY PROTEIN"/>
    <property type="match status" value="1"/>
</dbReference>
<dbReference type="Pfam" id="PF01593">
    <property type="entry name" value="Amino_oxidase"/>
    <property type="match status" value="1"/>
</dbReference>
<dbReference type="InterPro" id="IPR036188">
    <property type="entry name" value="FAD/NAD-bd_sf"/>
</dbReference>
<reference evidence="3" key="1">
    <citation type="submission" date="2020-12" db="EMBL/GenBank/DDBJ databases">
        <authorList>
            <person name="Iha C."/>
        </authorList>
    </citation>
    <scope>NUCLEOTIDE SEQUENCE</scope>
</reference>
<dbReference type="InterPro" id="IPR045892">
    <property type="entry name" value="CrtISO-like"/>
</dbReference>